<dbReference type="GO" id="GO:0001726">
    <property type="term" value="C:ruffle"/>
    <property type="evidence" value="ECO:0007669"/>
    <property type="project" value="TreeGrafter"/>
</dbReference>
<feature type="compositionally biased region" description="Low complexity" evidence="1">
    <location>
        <begin position="565"/>
        <end position="580"/>
    </location>
</feature>
<comment type="caution">
    <text evidence="3">The sequence shown here is derived from an EMBL/GenBank/DDBJ whole genome shotgun (WGS) entry which is preliminary data.</text>
</comment>
<dbReference type="Proteomes" id="UP000037510">
    <property type="component" value="Unassembled WGS sequence"/>
</dbReference>
<dbReference type="EMBL" id="JTDY01003776">
    <property type="protein sequence ID" value="KOB69023.1"/>
    <property type="molecule type" value="Genomic_DNA"/>
</dbReference>
<dbReference type="PANTHER" id="PTHR11200:SF275">
    <property type="entry name" value="LD06095P"/>
    <property type="match status" value="1"/>
</dbReference>
<organism evidence="3 4">
    <name type="scientific">Operophtera brumata</name>
    <name type="common">Winter moth</name>
    <name type="synonym">Phalaena brumata</name>
    <dbReference type="NCBI Taxonomy" id="104452"/>
    <lineage>
        <taxon>Eukaryota</taxon>
        <taxon>Metazoa</taxon>
        <taxon>Ecdysozoa</taxon>
        <taxon>Arthropoda</taxon>
        <taxon>Hexapoda</taxon>
        <taxon>Insecta</taxon>
        <taxon>Pterygota</taxon>
        <taxon>Neoptera</taxon>
        <taxon>Endopterygota</taxon>
        <taxon>Lepidoptera</taxon>
        <taxon>Glossata</taxon>
        <taxon>Ditrysia</taxon>
        <taxon>Geometroidea</taxon>
        <taxon>Geometridae</taxon>
        <taxon>Larentiinae</taxon>
        <taxon>Operophtera</taxon>
    </lineage>
</organism>
<dbReference type="Pfam" id="PF22669">
    <property type="entry name" value="Exo_endo_phos2"/>
    <property type="match status" value="1"/>
</dbReference>
<dbReference type="PANTHER" id="PTHR11200">
    <property type="entry name" value="INOSITOL 5-PHOSPHATASE"/>
    <property type="match status" value="1"/>
</dbReference>
<dbReference type="SUPFAM" id="SSF56219">
    <property type="entry name" value="DNase I-like"/>
    <property type="match status" value="1"/>
</dbReference>
<evidence type="ECO:0000313" key="3">
    <source>
        <dbReference type="EMBL" id="KOB69023.1"/>
    </source>
</evidence>
<reference evidence="3 4" key="1">
    <citation type="journal article" date="2015" name="Genome Biol. Evol.">
        <title>The genome of winter moth (Operophtera brumata) provides a genomic perspective on sexual dimorphism and phenology.</title>
        <authorList>
            <person name="Derks M.F."/>
            <person name="Smit S."/>
            <person name="Salis L."/>
            <person name="Schijlen E."/>
            <person name="Bossers A."/>
            <person name="Mateman C."/>
            <person name="Pijl A.S."/>
            <person name="de Ridder D."/>
            <person name="Groenen M.A."/>
            <person name="Visser M.E."/>
            <person name="Megens H.J."/>
        </authorList>
    </citation>
    <scope>NUCLEOTIDE SEQUENCE [LARGE SCALE GENOMIC DNA]</scope>
    <source>
        <strain evidence="3">WM2013NL</strain>
        <tissue evidence="3">Head and thorax</tissue>
    </source>
</reference>
<keyword evidence="4" id="KW-1185">Reference proteome</keyword>
<evidence type="ECO:0000259" key="2">
    <source>
        <dbReference type="SMART" id="SM00128"/>
    </source>
</evidence>
<dbReference type="STRING" id="104452.A0A0L7L0J8"/>
<feature type="domain" description="Inositol polyphosphate-related phosphatase" evidence="2">
    <location>
        <begin position="1"/>
        <end position="210"/>
    </location>
</feature>
<dbReference type="InterPro" id="IPR046985">
    <property type="entry name" value="IP5"/>
</dbReference>
<dbReference type="GO" id="GO:0005737">
    <property type="term" value="C:cytoplasm"/>
    <property type="evidence" value="ECO:0007669"/>
    <property type="project" value="TreeGrafter"/>
</dbReference>
<dbReference type="Gene3D" id="3.60.10.10">
    <property type="entry name" value="Endonuclease/exonuclease/phosphatase"/>
    <property type="match status" value="1"/>
</dbReference>
<evidence type="ECO:0000313" key="4">
    <source>
        <dbReference type="Proteomes" id="UP000037510"/>
    </source>
</evidence>
<dbReference type="GO" id="GO:0046856">
    <property type="term" value="P:phosphatidylinositol dephosphorylation"/>
    <property type="evidence" value="ECO:0007669"/>
    <property type="project" value="InterPro"/>
</dbReference>
<dbReference type="AlphaFoldDB" id="A0A0L7L0J8"/>
<dbReference type="GO" id="GO:0004439">
    <property type="term" value="F:phosphatidylinositol-4,5-bisphosphate 5-phosphatase activity"/>
    <property type="evidence" value="ECO:0007669"/>
    <property type="project" value="TreeGrafter"/>
</dbReference>
<name>A0A0L7L0J8_OPEBR</name>
<proteinExistence type="predicted"/>
<evidence type="ECO:0000256" key="1">
    <source>
        <dbReference type="SAM" id="MobiDB-lite"/>
    </source>
</evidence>
<dbReference type="InterPro" id="IPR036691">
    <property type="entry name" value="Endo/exonu/phosph_ase_sf"/>
</dbReference>
<dbReference type="InterPro" id="IPR000300">
    <property type="entry name" value="IPPc"/>
</dbReference>
<protein>
    <submittedName>
        <fullName evidence="3">Putative skeletal muscle/kidney enriched inositol 5-phosphatase</fullName>
    </submittedName>
</protein>
<sequence length="605" mass="67531">MNALLDFPSQFNKNKPLPDFYVIGLQEVKSQPQNILMDSLFTDAWTSTFNNILCRQGYIIAKLTRLQGILLLVYTQMKHGNKGAVSIRFNIYGCSVCLVNCHLTAHEHLLVDRISDYNTIIKQHHYVFWIGDLNFRTDHPTGSSPTSEEIVATLQKVEKDKYNALLKHDQLKANIKLRADLISYNHISHYTVSDHKPVVAQFNIKFAAISRIWYIGDSDFRTQCTLSPDVTVNSNDWIGIYDVSVVFDTQKTVEFAAISRIWYIGDSDFRTQCTLSPDVSVNSNDWIGIYDVKKTVEFAAISRIWYIGDSDFRTQCTLSPDVSVNSNDWIGIYDVSVVVFDTQKTVEFAAISGVWYIGDSDFRTQCTLSPDVSVNSNDWIGIHDYLAKVSLPEAPAASGQPRAITLSFPVGSGVRTPGFYRLIYFSQPNNDVRSVLAPAASGQPRAITLSFPVGSGVRTPGFYRLIYFSQPNNDVRSVLVSLSEAPAASGQPRAITLSFPVGSGVRTPGFYRLIYFSQPNNDVRSVLGKLLDDNIAYEYQSISEPFEVSSREEKLLTTDPSDQASTSTSPSRPKPSSATTDIFTDFTGLDVSKLSRHFSNDLSID</sequence>
<accession>A0A0L7L0J8</accession>
<dbReference type="GO" id="GO:0005886">
    <property type="term" value="C:plasma membrane"/>
    <property type="evidence" value="ECO:0007669"/>
    <property type="project" value="TreeGrafter"/>
</dbReference>
<dbReference type="SMART" id="SM00128">
    <property type="entry name" value="IPPc"/>
    <property type="match status" value="1"/>
</dbReference>
<dbReference type="Gene3D" id="2.60.40.2840">
    <property type="match status" value="4"/>
</dbReference>
<feature type="region of interest" description="Disordered" evidence="1">
    <location>
        <begin position="550"/>
        <end position="581"/>
    </location>
</feature>
<gene>
    <name evidence="3" type="ORF">OBRU01_17427</name>
</gene>